<keyword evidence="2" id="KW-0436">Ligase</keyword>
<dbReference type="PRINTS" id="PR01042">
    <property type="entry name" value="TRNASYNTHASP"/>
</dbReference>
<accession>A0A830HAW7</accession>
<evidence type="ECO:0000313" key="10">
    <source>
        <dbReference type="Proteomes" id="UP000660262"/>
    </source>
</evidence>
<organism evidence="9 10">
    <name type="scientific">Pycnococcus provasolii</name>
    <dbReference type="NCBI Taxonomy" id="41880"/>
    <lineage>
        <taxon>Eukaryota</taxon>
        <taxon>Viridiplantae</taxon>
        <taxon>Chlorophyta</taxon>
        <taxon>Pseudoscourfieldiophyceae</taxon>
        <taxon>Pseudoscourfieldiales</taxon>
        <taxon>Pycnococcaceae</taxon>
        <taxon>Pycnococcus</taxon>
    </lineage>
</organism>
<dbReference type="AlphaFoldDB" id="A0A830HAW7"/>
<dbReference type="InterPro" id="IPR004365">
    <property type="entry name" value="NA-bd_OB_tRNA"/>
</dbReference>
<dbReference type="GO" id="GO:0005524">
    <property type="term" value="F:ATP binding"/>
    <property type="evidence" value="ECO:0007669"/>
    <property type="project" value="UniProtKB-KW"/>
</dbReference>
<dbReference type="SUPFAM" id="SSF55681">
    <property type="entry name" value="Class II aaRS and biotin synthetases"/>
    <property type="match status" value="1"/>
</dbReference>
<dbReference type="Gene3D" id="3.30.930.10">
    <property type="entry name" value="Bira Bifunctional Protein, Domain 2"/>
    <property type="match status" value="1"/>
</dbReference>
<dbReference type="NCBIfam" id="TIGR00459">
    <property type="entry name" value="aspS_bact"/>
    <property type="match status" value="1"/>
</dbReference>
<keyword evidence="5" id="KW-0648">Protein biosynthesis</keyword>
<dbReference type="GO" id="GO:0004815">
    <property type="term" value="F:aspartate-tRNA ligase activity"/>
    <property type="evidence" value="ECO:0007669"/>
    <property type="project" value="TreeGrafter"/>
</dbReference>
<evidence type="ECO:0000256" key="1">
    <source>
        <dbReference type="ARBA" id="ARBA00006303"/>
    </source>
</evidence>
<comment type="caution">
    <text evidence="9">The sequence shown here is derived from an EMBL/GenBank/DDBJ whole genome shotgun (WGS) entry which is preliminary data.</text>
</comment>
<dbReference type="InterPro" id="IPR004364">
    <property type="entry name" value="Aa-tRNA-synt_II"/>
</dbReference>
<dbReference type="InterPro" id="IPR012340">
    <property type="entry name" value="NA-bd_OB-fold"/>
</dbReference>
<dbReference type="CDD" id="cd04317">
    <property type="entry name" value="EcAspRS_like_N"/>
    <property type="match status" value="1"/>
</dbReference>
<feature type="compositionally biased region" description="Polar residues" evidence="7">
    <location>
        <begin position="74"/>
        <end position="85"/>
    </location>
</feature>
<dbReference type="Gene3D" id="2.40.50.140">
    <property type="entry name" value="Nucleic acid-binding proteins"/>
    <property type="match status" value="1"/>
</dbReference>
<name>A0A830HAW7_9CHLO</name>
<keyword evidence="4" id="KW-0067">ATP-binding</keyword>
<dbReference type="GO" id="GO:0003676">
    <property type="term" value="F:nucleic acid binding"/>
    <property type="evidence" value="ECO:0007669"/>
    <property type="project" value="InterPro"/>
</dbReference>
<dbReference type="PROSITE" id="PS50862">
    <property type="entry name" value="AA_TRNA_LIGASE_II"/>
    <property type="match status" value="1"/>
</dbReference>
<dbReference type="Pfam" id="PF00152">
    <property type="entry name" value="tRNA-synt_2"/>
    <property type="match status" value="1"/>
</dbReference>
<dbReference type="InterPro" id="IPR002312">
    <property type="entry name" value="Asp/Asn-tRNA-synth_IIb"/>
</dbReference>
<proteinExistence type="inferred from homology"/>
<dbReference type="HAMAP" id="MF_00044">
    <property type="entry name" value="Asp_tRNA_synth_type1"/>
    <property type="match status" value="1"/>
</dbReference>
<dbReference type="GO" id="GO:0006422">
    <property type="term" value="P:aspartyl-tRNA aminoacylation"/>
    <property type="evidence" value="ECO:0007669"/>
    <property type="project" value="TreeGrafter"/>
</dbReference>
<comment type="similarity">
    <text evidence="1">Belongs to the class-II aminoacyl-tRNA synthetase family. Type 1 subfamily.</text>
</comment>
<evidence type="ECO:0000313" key="9">
    <source>
        <dbReference type="EMBL" id="GHP04244.1"/>
    </source>
</evidence>
<dbReference type="InterPro" id="IPR004115">
    <property type="entry name" value="GAD-like_sf"/>
</dbReference>
<protein>
    <recommendedName>
        <fullName evidence="8">Aminoacyl-transfer RNA synthetases class-II family profile domain-containing protein</fullName>
    </recommendedName>
</protein>
<evidence type="ECO:0000259" key="8">
    <source>
        <dbReference type="PROSITE" id="PS50862"/>
    </source>
</evidence>
<dbReference type="NCBIfam" id="NF001750">
    <property type="entry name" value="PRK00476.1"/>
    <property type="match status" value="1"/>
</dbReference>
<keyword evidence="10" id="KW-1185">Reference proteome</keyword>
<feature type="compositionally biased region" description="Low complexity" evidence="7">
    <location>
        <begin position="53"/>
        <end position="73"/>
    </location>
</feature>
<dbReference type="SUPFAM" id="SSF55261">
    <property type="entry name" value="GAD domain-like"/>
    <property type="match status" value="1"/>
</dbReference>
<evidence type="ECO:0000256" key="4">
    <source>
        <dbReference type="ARBA" id="ARBA00022840"/>
    </source>
</evidence>
<dbReference type="InterPro" id="IPR004524">
    <property type="entry name" value="Asp-tRNA-ligase_1"/>
</dbReference>
<sequence length="711" mass="77187">MLVRTPLARAHACISKTRAVREKLRARGSSHIGGLHNVGVHGGLVGARFVPPSATTSSTASATTATSAGDSDANAQQPAKQTMTRTADAPAWPQRSLLCGLARPPSDEQTTAADVQVCGWVDRVRKFGGITFVDVRDGTGLLQVVAEEGETWHERLSTLGREWVVHVSGTLRARKDPNPALPSGYCELADVSSVTVLNLSKEKLPFPVTHSEKETEEPREELRLRHRPLDLRRPEMARNLRLRHDILRRLRGTLDTYHERDGCEAGVAPFVEVETPTLTRATPEGARDYLVPSRVSPGSWFALPQSPQLFKQMLMVGGMERYYQVARCYRDEDLRSDRQPEFTQLDVELSFATQDDVMDVGEALLCATFEAAGREAPPRPFARMTFEQAMERYGSDKPDMRYTGLVSYDVTAAVKGRGFKLFDESKEVRCMVVEEGKSISNSKLKAPKGAVAAEAVAAGAGGLLFTRVCGGGEALEQGPAPAREALEADDGAGLKALLSALGSPADGSLLLFFCGPPAQNSKCVDRVRRYLASSELGLLDGDAASEAAVLWVTDFPLVEYDEELGRSVALHHPFTCPNMDDWATKSSANLEDVRSQAYDLVLNGVEVGGGSIRIHREEMQREMLAALGFTDAEMEEQFGFLLESLRDYGAPPHGGLAMGVDRLVAIMGGCDSIRSVIAFPKTAQASDIFVGAPGPADPKQLTELKLISKHE</sequence>
<feature type="domain" description="Aminoacyl-transfer RNA synthetases class-II family profile" evidence="8">
    <location>
        <begin position="240"/>
        <end position="680"/>
    </location>
</feature>
<reference evidence="9" key="1">
    <citation type="submission" date="2020-10" db="EMBL/GenBank/DDBJ databases">
        <title>Unveiling of a novel bifunctional photoreceptor, Dualchrome1, isolated from a cosmopolitan green alga.</title>
        <authorList>
            <person name="Suzuki S."/>
            <person name="Kawachi M."/>
        </authorList>
    </citation>
    <scope>NUCLEOTIDE SEQUENCE</scope>
    <source>
        <strain evidence="9">NIES 2893</strain>
    </source>
</reference>
<feature type="region of interest" description="Disordered" evidence="7">
    <location>
        <begin position="51"/>
        <end position="89"/>
    </location>
</feature>
<dbReference type="CDD" id="cd00777">
    <property type="entry name" value="AspRS_core"/>
    <property type="match status" value="1"/>
</dbReference>
<dbReference type="SUPFAM" id="SSF50249">
    <property type="entry name" value="Nucleic acid-binding proteins"/>
    <property type="match status" value="1"/>
</dbReference>
<dbReference type="InterPro" id="IPR045864">
    <property type="entry name" value="aa-tRNA-synth_II/BPL/LPL"/>
</dbReference>
<dbReference type="InterPro" id="IPR047090">
    <property type="entry name" value="AspRS_core"/>
</dbReference>
<dbReference type="OrthoDB" id="439710at2759"/>
<dbReference type="EMBL" id="BNJQ01000007">
    <property type="protein sequence ID" value="GHP04244.1"/>
    <property type="molecule type" value="Genomic_DNA"/>
</dbReference>
<dbReference type="InterPro" id="IPR006195">
    <property type="entry name" value="aa-tRNA-synth_II"/>
</dbReference>
<evidence type="ECO:0000256" key="6">
    <source>
        <dbReference type="ARBA" id="ARBA00023146"/>
    </source>
</evidence>
<dbReference type="Proteomes" id="UP000660262">
    <property type="component" value="Unassembled WGS sequence"/>
</dbReference>
<dbReference type="Gene3D" id="3.30.1360.30">
    <property type="entry name" value="GAD-like domain"/>
    <property type="match status" value="1"/>
</dbReference>
<dbReference type="GO" id="GO:0005739">
    <property type="term" value="C:mitochondrion"/>
    <property type="evidence" value="ECO:0007669"/>
    <property type="project" value="TreeGrafter"/>
</dbReference>
<evidence type="ECO:0000256" key="3">
    <source>
        <dbReference type="ARBA" id="ARBA00022741"/>
    </source>
</evidence>
<evidence type="ECO:0000256" key="7">
    <source>
        <dbReference type="SAM" id="MobiDB-lite"/>
    </source>
</evidence>
<dbReference type="PANTHER" id="PTHR22594:SF5">
    <property type="entry name" value="ASPARTATE--TRNA LIGASE, MITOCHONDRIAL"/>
    <property type="match status" value="1"/>
</dbReference>
<dbReference type="PANTHER" id="PTHR22594">
    <property type="entry name" value="ASPARTYL/LYSYL-TRNA SYNTHETASE"/>
    <property type="match status" value="1"/>
</dbReference>
<gene>
    <name evidence="9" type="ORF">PPROV_000299800</name>
</gene>
<evidence type="ECO:0000256" key="5">
    <source>
        <dbReference type="ARBA" id="ARBA00022917"/>
    </source>
</evidence>
<dbReference type="InterPro" id="IPR047089">
    <property type="entry name" value="Asp-tRNA-ligase_1_N"/>
</dbReference>
<dbReference type="Pfam" id="PF01336">
    <property type="entry name" value="tRNA_anti-codon"/>
    <property type="match status" value="1"/>
</dbReference>
<keyword evidence="6" id="KW-0030">Aminoacyl-tRNA synthetase</keyword>
<evidence type="ECO:0000256" key="2">
    <source>
        <dbReference type="ARBA" id="ARBA00022598"/>
    </source>
</evidence>
<keyword evidence="3" id="KW-0547">Nucleotide-binding</keyword>